<evidence type="ECO:0000256" key="6">
    <source>
        <dbReference type="ARBA" id="ARBA00022967"/>
    </source>
</evidence>
<evidence type="ECO:0000313" key="8">
    <source>
        <dbReference type="EMBL" id="KAH3822741.1"/>
    </source>
</evidence>
<feature type="transmembrane region" description="Helical" evidence="7">
    <location>
        <begin position="240"/>
        <end position="260"/>
    </location>
</feature>
<evidence type="ECO:0000256" key="1">
    <source>
        <dbReference type="ARBA" id="ARBA00004141"/>
    </source>
</evidence>
<keyword evidence="6" id="KW-1278">Translocase</keyword>
<protein>
    <submittedName>
        <fullName evidence="8">Uncharacterized protein</fullName>
    </submittedName>
</protein>
<evidence type="ECO:0000256" key="3">
    <source>
        <dbReference type="ARBA" id="ARBA00022741"/>
    </source>
</evidence>
<evidence type="ECO:0000256" key="5">
    <source>
        <dbReference type="ARBA" id="ARBA00022842"/>
    </source>
</evidence>
<dbReference type="Gene3D" id="2.70.150.10">
    <property type="entry name" value="Calcium-transporting ATPase, cytoplasmic transduction domain A"/>
    <property type="match status" value="1"/>
</dbReference>
<keyword evidence="7" id="KW-0472">Membrane</keyword>
<dbReference type="GO" id="GO:0005789">
    <property type="term" value="C:endoplasmic reticulum membrane"/>
    <property type="evidence" value="ECO:0007669"/>
    <property type="project" value="TreeGrafter"/>
</dbReference>
<evidence type="ECO:0000256" key="2">
    <source>
        <dbReference type="ARBA" id="ARBA00022723"/>
    </source>
</evidence>
<dbReference type="Proteomes" id="UP000828390">
    <property type="component" value="Unassembled WGS sequence"/>
</dbReference>
<evidence type="ECO:0000256" key="4">
    <source>
        <dbReference type="ARBA" id="ARBA00022840"/>
    </source>
</evidence>
<evidence type="ECO:0000256" key="7">
    <source>
        <dbReference type="SAM" id="Phobius"/>
    </source>
</evidence>
<reference evidence="8" key="2">
    <citation type="submission" date="2020-11" db="EMBL/GenBank/DDBJ databases">
        <authorList>
            <person name="McCartney M.A."/>
            <person name="Auch B."/>
            <person name="Kono T."/>
            <person name="Mallez S."/>
            <person name="Becker A."/>
            <person name="Gohl D.M."/>
            <person name="Silverstein K.A.T."/>
            <person name="Koren S."/>
            <person name="Bechman K.B."/>
            <person name="Herman A."/>
            <person name="Abrahante J.E."/>
            <person name="Garbe J."/>
        </authorList>
    </citation>
    <scope>NUCLEOTIDE SEQUENCE</scope>
    <source>
        <strain evidence="8">Duluth1</strain>
        <tissue evidence="8">Whole animal</tissue>
    </source>
</reference>
<gene>
    <name evidence="8" type="ORF">DPMN_124531</name>
</gene>
<comment type="caution">
    <text evidence="8">The sequence shown here is derived from an EMBL/GenBank/DDBJ whole genome shotgun (WGS) entry which is preliminary data.</text>
</comment>
<dbReference type="GO" id="GO:0006874">
    <property type="term" value="P:intracellular calcium ion homeostasis"/>
    <property type="evidence" value="ECO:0007669"/>
    <property type="project" value="TreeGrafter"/>
</dbReference>
<dbReference type="GO" id="GO:0019829">
    <property type="term" value="F:ATPase-coupled monoatomic cation transmembrane transporter activity"/>
    <property type="evidence" value="ECO:0007669"/>
    <property type="project" value="TreeGrafter"/>
</dbReference>
<dbReference type="EMBL" id="JAIWYP010000005">
    <property type="protein sequence ID" value="KAH3822741.1"/>
    <property type="molecule type" value="Genomic_DNA"/>
</dbReference>
<keyword evidence="7" id="KW-0812">Transmembrane</keyword>
<dbReference type="GO" id="GO:0015662">
    <property type="term" value="F:P-type ion transporter activity"/>
    <property type="evidence" value="ECO:0007669"/>
    <property type="project" value="TreeGrafter"/>
</dbReference>
<keyword evidence="7" id="KW-1133">Transmembrane helix</keyword>
<accession>A0A9D4JSL8</accession>
<dbReference type="GO" id="GO:0005524">
    <property type="term" value="F:ATP binding"/>
    <property type="evidence" value="ECO:0007669"/>
    <property type="project" value="UniProtKB-KW"/>
</dbReference>
<organism evidence="8 9">
    <name type="scientific">Dreissena polymorpha</name>
    <name type="common">Zebra mussel</name>
    <name type="synonym">Mytilus polymorpha</name>
    <dbReference type="NCBI Taxonomy" id="45954"/>
    <lineage>
        <taxon>Eukaryota</taxon>
        <taxon>Metazoa</taxon>
        <taxon>Spiralia</taxon>
        <taxon>Lophotrochozoa</taxon>
        <taxon>Mollusca</taxon>
        <taxon>Bivalvia</taxon>
        <taxon>Autobranchia</taxon>
        <taxon>Heteroconchia</taxon>
        <taxon>Euheterodonta</taxon>
        <taxon>Imparidentia</taxon>
        <taxon>Neoheterodontei</taxon>
        <taxon>Myida</taxon>
        <taxon>Dreissenoidea</taxon>
        <taxon>Dreissenidae</taxon>
        <taxon>Dreissena</taxon>
    </lineage>
</organism>
<keyword evidence="5" id="KW-0460">Magnesium</keyword>
<keyword evidence="3" id="KW-0547">Nucleotide-binding</keyword>
<evidence type="ECO:0000313" key="9">
    <source>
        <dbReference type="Proteomes" id="UP000828390"/>
    </source>
</evidence>
<comment type="subcellular location">
    <subcellularLocation>
        <location evidence="1">Membrane</location>
        <topology evidence="1">Multi-pass membrane protein</topology>
    </subcellularLocation>
</comment>
<feature type="transmembrane region" description="Helical" evidence="7">
    <location>
        <begin position="116"/>
        <end position="140"/>
    </location>
</feature>
<name>A0A9D4JSL8_DREPO</name>
<feature type="transmembrane region" description="Helical" evidence="7">
    <location>
        <begin position="63"/>
        <end position="86"/>
    </location>
</feature>
<keyword evidence="4" id="KW-0067">ATP-binding</keyword>
<dbReference type="GO" id="GO:0046872">
    <property type="term" value="F:metal ion binding"/>
    <property type="evidence" value="ECO:0007669"/>
    <property type="project" value="UniProtKB-KW"/>
</dbReference>
<dbReference type="SUPFAM" id="SSF81653">
    <property type="entry name" value="Calcium ATPase, transduction domain A"/>
    <property type="match status" value="1"/>
</dbReference>
<keyword evidence="9" id="KW-1185">Reference proteome</keyword>
<dbReference type="InterPro" id="IPR008250">
    <property type="entry name" value="ATPase_P-typ_transduc_dom_A_sf"/>
</dbReference>
<reference evidence="8" key="1">
    <citation type="journal article" date="2019" name="bioRxiv">
        <title>The Genome of the Zebra Mussel, Dreissena polymorpha: A Resource for Invasive Species Research.</title>
        <authorList>
            <person name="McCartney M.A."/>
            <person name="Auch B."/>
            <person name="Kono T."/>
            <person name="Mallez S."/>
            <person name="Zhang Y."/>
            <person name="Obille A."/>
            <person name="Becker A."/>
            <person name="Abrahante J.E."/>
            <person name="Garbe J."/>
            <person name="Badalamenti J.P."/>
            <person name="Herman A."/>
            <person name="Mangelson H."/>
            <person name="Liachko I."/>
            <person name="Sullivan S."/>
            <person name="Sone E.D."/>
            <person name="Koren S."/>
            <person name="Silverstein K.A.T."/>
            <person name="Beckman K.B."/>
            <person name="Gohl D.M."/>
        </authorList>
    </citation>
    <scope>NUCLEOTIDE SEQUENCE</scope>
    <source>
        <strain evidence="8">Duluth1</strain>
        <tissue evidence="8">Whole animal</tissue>
    </source>
</reference>
<proteinExistence type="predicted"/>
<dbReference type="InterPro" id="IPR006544">
    <property type="entry name" value="P-type_TPase_V"/>
</dbReference>
<dbReference type="PANTHER" id="PTHR45630">
    <property type="entry name" value="CATION-TRANSPORTING ATPASE-RELATED"/>
    <property type="match status" value="1"/>
</dbReference>
<feature type="transmembrane region" description="Helical" evidence="7">
    <location>
        <begin position="210"/>
        <end position="231"/>
    </location>
</feature>
<dbReference type="AlphaFoldDB" id="A0A9D4JSL8"/>
<sequence>MPLRDTCDYVGTYAAVVGDSRAYDFGMSRIHCRIQETCAFAVGVCSSHCICAYADTLRKHVPMLLVCIALMCVAGMIHDAFAYSGFGICAFADTRDYVDACTYVVGVCSIRIHNPFVIGMCSIMIHLPMLLVCVVVRVYVPMLSSGYIQGICTNAVIRVNVTDTRAYADSPAYDKRFYFVDQGYKSLLRIHAPMLFVCAASEYIHDTPAFVVIDTCAYVATFTIHVSMLLVMSPFYIFQYYYYAGCIVLISLLSITATIYQTRKELVPGDIIKCDALLICGNCIVNESMLTGKYGPTVSSMKECLQASTGQQYRQ</sequence>
<dbReference type="PANTHER" id="PTHR45630:SF7">
    <property type="entry name" value="ENDOPLASMIC RETICULUM TRANSMEMBRANE HELIX TRANSLOCASE"/>
    <property type="match status" value="1"/>
</dbReference>
<keyword evidence="2" id="KW-0479">Metal-binding</keyword>